<feature type="region of interest" description="Disordered" evidence="1">
    <location>
        <begin position="49"/>
        <end position="70"/>
    </location>
</feature>
<feature type="region of interest" description="Disordered" evidence="1">
    <location>
        <begin position="230"/>
        <end position="249"/>
    </location>
</feature>
<feature type="compositionally biased region" description="Polar residues" evidence="1">
    <location>
        <begin position="32"/>
        <end position="41"/>
    </location>
</feature>
<accession>A0A9W8L1J6</accession>
<dbReference type="OrthoDB" id="5522487at2759"/>
<protein>
    <submittedName>
        <fullName evidence="2">Uncharacterized protein</fullName>
    </submittedName>
</protein>
<sequence>MSMDIAESSYWDQYDNEADYFASQPLPPQYRQLPTRSNSNTRLLQLRGDTTALPMNTAELRTDSSDTSSRDSYWSMYLNAQKSSSTGLRTPLQSSVSTTPLQQSQTRLFVVPDRLAALRIESGSTNDEHNARNREKQGITSAAAVPAAVIQNKGSSSNDFPAAIDSGKIETDGSIMLGASRSSSSNALQKDAEVKRPAALVAAAAAAAQNVKPSVVASASSNNSSIQKATTVSSAAEKNNSNINSKEAEPIDSPLARSFEGINPAALISRLNFLKEQMDQDERLLLNSVV</sequence>
<reference evidence="2" key="1">
    <citation type="submission" date="2022-07" db="EMBL/GenBank/DDBJ databases">
        <title>Phylogenomic reconstructions and comparative analyses of Kickxellomycotina fungi.</title>
        <authorList>
            <person name="Reynolds N.K."/>
            <person name="Stajich J.E."/>
            <person name="Barry K."/>
            <person name="Grigoriev I.V."/>
            <person name="Crous P."/>
            <person name="Smith M.E."/>
        </authorList>
    </citation>
    <scope>NUCLEOTIDE SEQUENCE</scope>
    <source>
        <strain evidence="2">NRRL 3115</strain>
    </source>
</reference>
<organism evidence="2 3">
    <name type="scientific">Coemansia spiralis</name>
    <dbReference type="NCBI Taxonomy" id="417178"/>
    <lineage>
        <taxon>Eukaryota</taxon>
        <taxon>Fungi</taxon>
        <taxon>Fungi incertae sedis</taxon>
        <taxon>Zoopagomycota</taxon>
        <taxon>Kickxellomycotina</taxon>
        <taxon>Kickxellomycetes</taxon>
        <taxon>Kickxellales</taxon>
        <taxon>Kickxellaceae</taxon>
        <taxon>Coemansia</taxon>
    </lineage>
</organism>
<feature type="region of interest" description="Disordered" evidence="1">
    <location>
        <begin position="22"/>
        <end position="41"/>
    </location>
</feature>
<dbReference type="AlphaFoldDB" id="A0A9W8L1J6"/>
<evidence type="ECO:0000313" key="2">
    <source>
        <dbReference type="EMBL" id="KAJ2680964.1"/>
    </source>
</evidence>
<evidence type="ECO:0000256" key="1">
    <source>
        <dbReference type="SAM" id="MobiDB-lite"/>
    </source>
</evidence>
<feature type="compositionally biased region" description="Polar residues" evidence="1">
    <location>
        <begin position="230"/>
        <end position="245"/>
    </location>
</feature>
<evidence type="ECO:0000313" key="3">
    <source>
        <dbReference type="Proteomes" id="UP001151518"/>
    </source>
</evidence>
<dbReference type="EMBL" id="JANBTW010000002">
    <property type="protein sequence ID" value="KAJ2680964.1"/>
    <property type="molecule type" value="Genomic_DNA"/>
</dbReference>
<proteinExistence type="predicted"/>
<dbReference type="Proteomes" id="UP001151518">
    <property type="component" value="Unassembled WGS sequence"/>
</dbReference>
<comment type="caution">
    <text evidence="2">The sequence shown here is derived from an EMBL/GenBank/DDBJ whole genome shotgun (WGS) entry which is preliminary data.</text>
</comment>
<name>A0A9W8L1J6_9FUNG</name>
<gene>
    <name evidence="2" type="ORF">GGI25_000270</name>
</gene>